<proteinExistence type="predicted"/>
<name>H3ALC5_LATCH</name>
<dbReference type="SUPFAM" id="SSF53098">
    <property type="entry name" value="Ribonuclease H-like"/>
    <property type="match status" value="1"/>
</dbReference>
<reference evidence="1" key="2">
    <citation type="submission" date="2025-08" db="UniProtKB">
        <authorList>
            <consortium name="Ensembl"/>
        </authorList>
    </citation>
    <scope>IDENTIFICATION</scope>
</reference>
<dbReference type="PANTHER" id="PTHR45913:SF21">
    <property type="entry name" value="DUF4371 DOMAIN-CONTAINING PROTEIN"/>
    <property type="match status" value="1"/>
</dbReference>
<keyword evidence="2" id="KW-1185">Reference proteome</keyword>
<protein>
    <recommendedName>
        <fullName evidence="3">DUF4371 domain-containing protein</fullName>
    </recommendedName>
</protein>
<dbReference type="OMA" id="YLTHREH"/>
<dbReference type="Proteomes" id="UP000008672">
    <property type="component" value="Unassembled WGS sequence"/>
</dbReference>
<dbReference type="EMBL" id="AFYH01200552">
    <property type="status" value="NOT_ANNOTATED_CDS"/>
    <property type="molecule type" value="Genomic_DNA"/>
</dbReference>
<dbReference type="InterPro" id="IPR012337">
    <property type="entry name" value="RNaseH-like_sf"/>
</dbReference>
<organism evidence="1 2">
    <name type="scientific">Latimeria chalumnae</name>
    <name type="common">Coelacanth</name>
    <dbReference type="NCBI Taxonomy" id="7897"/>
    <lineage>
        <taxon>Eukaryota</taxon>
        <taxon>Metazoa</taxon>
        <taxon>Chordata</taxon>
        <taxon>Craniata</taxon>
        <taxon>Vertebrata</taxon>
        <taxon>Euteleostomi</taxon>
        <taxon>Coelacanthiformes</taxon>
        <taxon>Coelacanthidae</taxon>
        <taxon>Latimeria</taxon>
    </lineage>
</organism>
<reference evidence="1" key="3">
    <citation type="submission" date="2025-09" db="UniProtKB">
        <authorList>
            <consortium name="Ensembl"/>
        </authorList>
    </citation>
    <scope>IDENTIFICATION</scope>
</reference>
<dbReference type="HOGENOM" id="CLU_021316_5_1_1"/>
<dbReference type="AlphaFoldDB" id="H3ALC5"/>
<evidence type="ECO:0000313" key="2">
    <source>
        <dbReference type="Proteomes" id="UP000008672"/>
    </source>
</evidence>
<dbReference type="InParanoid" id="H3ALC5"/>
<accession>H3ALC5</accession>
<reference evidence="2" key="1">
    <citation type="submission" date="2011-08" db="EMBL/GenBank/DDBJ databases">
        <title>The draft genome of Latimeria chalumnae.</title>
        <authorList>
            <person name="Di Palma F."/>
            <person name="Alfoldi J."/>
            <person name="Johnson J."/>
            <person name="Berlin A."/>
            <person name="Gnerre S."/>
            <person name="Jaffe D."/>
            <person name="MacCallum I."/>
            <person name="Young S."/>
            <person name="Walker B.J."/>
            <person name="Lander E."/>
            <person name="Lindblad-Toh K."/>
        </authorList>
    </citation>
    <scope>NUCLEOTIDE SEQUENCE [LARGE SCALE GENOMIC DNA]</scope>
    <source>
        <strain evidence="2">Wild caught</strain>
    </source>
</reference>
<dbReference type="STRING" id="7897.ENSLACP00000010446"/>
<evidence type="ECO:0008006" key="3">
    <source>
        <dbReference type="Google" id="ProtNLM"/>
    </source>
</evidence>
<dbReference type="Ensembl" id="ENSLACT00000010525.1">
    <property type="protein sequence ID" value="ENSLACP00000010446.1"/>
    <property type="gene ID" value="ENSLACG00000009204.1"/>
</dbReference>
<evidence type="ECO:0000313" key="1">
    <source>
        <dbReference type="Ensembl" id="ENSLACP00000010446.1"/>
    </source>
</evidence>
<dbReference type="PANTHER" id="PTHR45913">
    <property type="entry name" value="EPM2A-INTERACTING PROTEIN 1"/>
    <property type="match status" value="1"/>
</dbReference>
<dbReference type="GeneTree" id="ENSGT00950000182812"/>
<sequence>AQDCWEWDFFVTDLKGKPFCLICKEKLSVPKRFNVQRHYETRQSVFETKFPTGSALHAPHLQILKSSLASQQRVLKSAISESDVVTFASYRIAWLLAKMQNYFQRESIKECFIESSDILFEDFKNREEIIQCIRSLQLSKRTICRRVNDIADELANQLFHIISGSDAISIALDESKDNQDVAQLCLWDNELNTEEFTELVGLHGRTYGTDIMEAFMHFFKTHSLSVEKIVSITTDGCPSMVGVNKGFVTLLSSEVPNLFSVHCIIHQEAPLHKVRQAVMDKVMQIVNYIYAQPLHHRQFVELLDQLDSKYGDLILHSEVRWLSKGKVLERFIALLPAICQFLVQCSHAQAELDDENWLAFLTDLTCHLNTLNVFLQGKNHLPMLISNVKRFMLHLQLTSTQLQSRDFTHFPHLKKALDNDSITINQYEGAPHVAMPNVMFERFQKHFSSLDELKTFMSLLQNPFDFDIYNSSTKIFEEELLNIRVLDDNVVHNLRKASVTEIWKTFPGPVLCLCAAKLLSIFGSTYTCEQMFSAIGI</sequence>